<evidence type="ECO:0000256" key="1">
    <source>
        <dbReference type="SAM" id="Phobius"/>
    </source>
</evidence>
<keyword evidence="1" id="KW-0812">Transmembrane</keyword>
<dbReference type="AlphaFoldDB" id="A0A562YEG5"/>
<keyword evidence="1" id="KW-1133">Transmembrane helix</keyword>
<dbReference type="RefSeq" id="WP_133356640.1">
    <property type="nucleotide sequence ID" value="NZ_SMZJ02000004.1"/>
</dbReference>
<feature type="transmembrane region" description="Helical" evidence="1">
    <location>
        <begin position="12"/>
        <end position="32"/>
    </location>
</feature>
<evidence type="ECO:0000313" key="3">
    <source>
        <dbReference type="Proteomes" id="UP000295814"/>
    </source>
</evidence>
<protein>
    <recommendedName>
        <fullName evidence="4">Sugar transporter</fullName>
    </recommendedName>
</protein>
<name>A0A562YEG5_9FLAO</name>
<comment type="caution">
    <text evidence="2">The sequence shown here is derived from an EMBL/GenBank/DDBJ whole genome shotgun (WGS) entry which is preliminary data.</text>
</comment>
<accession>A0A562YEG5</accession>
<keyword evidence="3" id="KW-1185">Reference proteome</keyword>
<proteinExistence type="predicted"/>
<evidence type="ECO:0000313" key="2">
    <source>
        <dbReference type="EMBL" id="TWO33015.1"/>
    </source>
</evidence>
<sequence length="139" mass="15499">MSDSAANKPPITFWIVSVIALIWNGMGVKAYLQQAYNTEAYQNMYTAEQLEITANMPTWVTALFAIAVFVGALASIGLLLRKKWATKLWLISLIAVIGQMAYILINVHASSIGMTIMIIVLAIFFYWFSRMSGAEGWLK</sequence>
<dbReference type="EMBL" id="SMZJ02000004">
    <property type="protein sequence ID" value="TWO33015.1"/>
    <property type="molecule type" value="Genomic_DNA"/>
</dbReference>
<keyword evidence="1" id="KW-0472">Membrane</keyword>
<evidence type="ECO:0008006" key="4">
    <source>
        <dbReference type="Google" id="ProtNLM"/>
    </source>
</evidence>
<dbReference type="Proteomes" id="UP000295814">
    <property type="component" value="Unassembled WGS sequence"/>
</dbReference>
<dbReference type="OrthoDB" id="1143964at2"/>
<gene>
    <name evidence="2" type="ORF">E1J38_009145</name>
</gene>
<reference evidence="2 3" key="1">
    <citation type="submission" date="2019-07" db="EMBL/GenBank/DDBJ databases">
        <title>Seonamhaeicola sp. W255 draft genome.</title>
        <authorList>
            <person name="Zhang X.-Y."/>
            <person name="Zhang R."/>
            <person name="Zhong Y.-L."/>
            <person name="Du Z.-J."/>
        </authorList>
    </citation>
    <scope>NUCLEOTIDE SEQUENCE [LARGE SCALE GENOMIC DNA]</scope>
    <source>
        <strain evidence="2 3">W255</strain>
    </source>
</reference>
<organism evidence="2 3">
    <name type="scientific">Seonamhaeicola sediminis</name>
    <dbReference type="NCBI Taxonomy" id="2528206"/>
    <lineage>
        <taxon>Bacteria</taxon>
        <taxon>Pseudomonadati</taxon>
        <taxon>Bacteroidota</taxon>
        <taxon>Flavobacteriia</taxon>
        <taxon>Flavobacteriales</taxon>
        <taxon>Flavobacteriaceae</taxon>
    </lineage>
</organism>
<feature type="transmembrane region" description="Helical" evidence="1">
    <location>
        <begin position="59"/>
        <end position="80"/>
    </location>
</feature>
<feature type="transmembrane region" description="Helical" evidence="1">
    <location>
        <begin position="111"/>
        <end position="129"/>
    </location>
</feature>
<feature type="transmembrane region" description="Helical" evidence="1">
    <location>
        <begin position="87"/>
        <end position="105"/>
    </location>
</feature>